<sequence length="208" mass="21744">MSAVDAEAALRGHRVIPVYTPVSEDEAVAVARALSRGGIGAIEVTLRTPKAIDAIAAIARDVPEMIVGAGTVLEVAQLHDAQRAGAKFAVSPGSLDDLLAAARDSGMPYLPGVATGSEVMKSLQAGFRLLKVFPAEAINARALIAAWQGPFPQVRFCPTGGIDAERARDYLALPNVACLGGSWLTPKGMLERGDWAHIEVLARAAARL</sequence>
<dbReference type="SUPFAM" id="SSF51569">
    <property type="entry name" value="Aldolase"/>
    <property type="match status" value="1"/>
</dbReference>
<evidence type="ECO:0000256" key="4">
    <source>
        <dbReference type="ARBA" id="ARBA00011233"/>
    </source>
</evidence>
<dbReference type="EMBL" id="JADLZT010000008">
    <property type="protein sequence ID" value="MBF6025290.1"/>
    <property type="molecule type" value="Genomic_DNA"/>
</dbReference>
<dbReference type="RefSeq" id="WP_194931898.1">
    <property type="nucleotide sequence ID" value="NZ_JADLZT010000008.1"/>
</dbReference>
<organism evidence="8 9">
    <name type="scientific">Lysobacter niastensis</name>
    <dbReference type="NCBI Taxonomy" id="380629"/>
    <lineage>
        <taxon>Bacteria</taxon>
        <taxon>Pseudomonadati</taxon>
        <taxon>Pseudomonadota</taxon>
        <taxon>Gammaproteobacteria</taxon>
        <taxon>Lysobacterales</taxon>
        <taxon>Lysobacteraceae</taxon>
        <taxon>Lysobacter</taxon>
    </lineage>
</organism>
<dbReference type="InterPro" id="IPR013785">
    <property type="entry name" value="Aldolase_TIM"/>
</dbReference>
<dbReference type="CDD" id="cd00452">
    <property type="entry name" value="KDPG_aldolase"/>
    <property type="match status" value="1"/>
</dbReference>
<keyword evidence="6 8" id="KW-0456">Lyase</keyword>
<evidence type="ECO:0000256" key="1">
    <source>
        <dbReference type="ARBA" id="ARBA00000654"/>
    </source>
</evidence>
<evidence type="ECO:0000313" key="9">
    <source>
        <dbReference type="Proteomes" id="UP001429984"/>
    </source>
</evidence>
<comment type="similarity">
    <text evidence="3">Belongs to the KHG/KDPG aldolase family.</text>
</comment>
<comment type="caution">
    <text evidence="8">The sequence shown here is derived from an EMBL/GenBank/DDBJ whole genome shotgun (WGS) entry which is preliminary data.</text>
</comment>
<dbReference type="NCBIfam" id="NF004325">
    <property type="entry name" value="PRK05718.1"/>
    <property type="match status" value="1"/>
</dbReference>
<accession>A0ABS0BDU4</accession>
<dbReference type="PANTHER" id="PTHR30246:SF1">
    <property type="entry name" value="2-DEHYDRO-3-DEOXY-6-PHOSPHOGALACTONATE ALDOLASE-RELATED"/>
    <property type="match status" value="1"/>
</dbReference>
<dbReference type="Proteomes" id="UP001429984">
    <property type="component" value="Unassembled WGS sequence"/>
</dbReference>
<evidence type="ECO:0000313" key="8">
    <source>
        <dbReference type="EMBL" id="MBF6025290.1"/>
    </source>
</evidence>
<comment type="pathway">
    <text evidence="2">Carbohydrate acid metabolism; 2-dehydro-3-deoxy-D-gluconate degradation; D-glyceraldehyde 3-phosphate and pyruvate from 2-dehydro-3-deoxy-D-gluconate: step 2/2.</text>
</comment>
<keyword evidence="7" id="KW-0119">Carbohydrate metabolism</keyword>
<gene>
    <name evidence="8" type="primary">eda</name>
    <name evidence="8" type="ORF">IU514_14745</name>
</gene>
<evidence type="ECO:0000256" key="5">
    <source>
        <dbReference type="ARBA" id="ARBA00013063"/>
    </source>
</evidence>
<dbReference type="EC" id="4.1.2.14" evidence="5"/>
<dbReference type="Gene3D" id="3.20.20.70">
    <property type="entry name" value="Aldolase class I"/>
    <property type="match status" value="1"/>
</dbReference>
<dbReference type="PANTHER" id="PTHR30246">
    <property type="entry name" value="2-KETO-3-DEOXY-6-PHOSPHOGLUCONATE ALDOLASE"/>
    <property type="match status" value="1"/>
</dbReference>
<name>A0ABS0BDU4_9GAMM</name>
<evidence type="ECO:0000256" key="2">
    <source>
        <dbReference type="ARBA" id="ARBA00004736"/>
    </source>
</evidence>
<comment type="catalytic activity">
    <reaction evidence="1">
        <text>2-dehydro-3-deoxy-6-phospho-D-gluconate = D-glyceraldehyde 3-phosphate + pyruvate</text>
        <dbReference type="Rhea" id="RHEA:17089"/>
        <dbReference type="ChEBI" id="CHEBI:15361"/>
        <dbReference type="ChEBI" id="CHEBI:57569"/>
        <dbReference type="ChEBI" id="CHEBI:59776"/>
        <dbReference type="EC" id="4.1.2.14"/>
    </reaction>
</comment>
<dbReference type="InterPro" id="IPR000887">
    <property type="entry name" value="Aldlse_KDPG_KHG"/>
</dbReference>
<evidence type="ECO:0000256" key="3">
    <source>
        <dbReference type="ARBA" id="ARBA00006906"/>
    </source>
</evidence>
<dbReference type="PROSITE" id="PS00159">
    <property type="entry name" value="ALDOLASE_KDPG_KHG_1"/>
    <property type="match status" value="1"/>
</dbReference>
<comment type="subunit">
    <text evidence="4">Homotrimer.</text>
</comment>
<proteinExistence type="inferred from homology"/>
<evidence type="ECO:0000256" key="7">
    <source>
        <dbReference type="ARBA" id="ARBA00023277"/>
    </source>
</evidence>
<dbReference type="Pfam" id="PF01081">
    <property type="entry name" value="Aldolase"/>
    <property type="match status" value="1"/>
</dbReference>
<reference evidence="8 9" key="1">
    <citation type="submission" date="2020-11" db="EMBL/GenBank/DDBJ databases">
        <title>Draft Genome Sequence and Secondary Metabolite Biosynthetic Potential of the Lysobacter niastensis Type strain DSM 18481.</title>
        <authorList>
            <person name="Turrini P."/>
            <person name="Artuso I."/>
            <person name="Tescari M."/>
            <person name="Lugli G.A."/>
            <person name="Frangipani E."/>
            <person name="Ventura M."/>
            <person name="Visca P."/>
        </authorList>
    </citation>
    <scope>NUCLEOTIDE SEQUENCE [LARGE SCALE GENOMIC DNA]</scope>
    <source>
        <strain evidence="8 9">DSM 18481</strain>
    </source>
</reference>
<dbReference type="InterPro" id="IPR031337">
    <property type="entry name" value="KDPG/KHG_AS_1"/>
</dbReference>
<dbReference type="GO" id="GO:0008700">
    <property type="term" value="F:(R,S)-4-hydroxy-2-oxoglutarate aldolase activity"/>
    <property type="evidence" value="ECO:0007669"/>
    <property type="project" value="UniProtKB-EC"/>
</dbReference>
<keyword evidence="9" id="KW-1185">Reference proteome</keyword>
<protein>
    <recommendedName>
        <fullName evidence="5">2-dehydro-3-deoxy-phosphogluconate aldolase</fullName>
        <ecNumber evidence="5">4.1.2.14</ecNumber>
    </recommendedName>
</protein>
<dbReference type="NCBIfam" id="TIGR01182">
    <property type="entry name" value="eda"/>
    <property type="match status" value="1"/>
</dbReference>
<evidence type="ECO:0000256" key="6">
    <source>
        <dbReference type="ARBA" id="ARBA00023239"/>
    </source>
</evidence>
<dbReference type="GO" id="GO:0008675">
    <property type="term" value="F:2-dehydro-3-deoxy-phosphogluconate aldolase activity"/>
    <property type="evidence" value="ECO:0007669"/>
    <property type="project" value="UniProtKB-EC"/>
</dbReference>